<evidence type="ECO:0000256" key="8">
    <source>
        <dbReference type="ARBA" id="ARBA00022801"/>
    </source>
</evidence>
<proteinExistence type="inferred from homology"/>
<dbReference type="GO" id="GO:0008409">
    <property type="term" value="F:5'-3' exonuclease activity"/>
    <property type="evidence" value="ECO:0007669"/>
    <property type="project" value="TreeGrafter"/>
</dbReference>
<dbReference type="GO" id="GO:0036297">
    <property type="term" value="P:interstrand cross-link repair"/>
    <property type="evidence" value="ECO:0007669"/>
    <property type="project" value="InterPro"/>
</dbReference>
<dbReference type="EC" id="3.1.4.1" evidence="5"/>
<keyword evidence="9" id="KW-0460">Magnesium</keyword>
<gene>
    <name evidence="12" type="ORF">SAMN05421510_1001173</name>
</gene>
<evidence type="ECO:0000256" key="6">
    <source>
        <dbReference type="ARBA" id="ARBA00022722"/>
    </source>
</evidence>
<keyword evidence="8" id="KW-0378">Hydrolase</keyword>
<dbReference type="InterPro" id="IPR011335">
    <property type="entry name" value="Restrct_endonuc-II-like"/>
</dbReference>
<dbReference type="AlphaFoldDB" id="A0A1H8ZRB4"/>
<evidence type="ECO:0000313" key="12">
    <source>
        <dbReference type="EMBL" id="SEP66753.1"/>
    </source>
</evidence>
<keyword evidence="10" id="KW-0464">Manganese</keyword>
<evidence type="ECO:0000256" key="5">
    <source>
        <dbReference type="ARBA" id="ARBA00012029"/>
    </source>
</evidence>
<dbReference type="GO" id="GO:0017108">
    <property type="term" value="F:5'-flap endonuclease activity"/>
    <property type="evidence" value="ECO:0007669"/>
    <property type="project" value="TreeGrafter"/>
</dbReference>
<organism evidence="12 13">
    <name type="scientific">Nitrosomonas ureae</name>
    <dbReference type="NCBI Taxonomy" id="44577"/>
    <lineage>
        <taxon>Bacteria</taxon>
        <taxon>Pseudomonadati</taxon>
        <taxon>Pseudomonadota</taxon>
        <taxon>Betaproteobacteria</taxon>
        <taxon>Nitrosomonadales</taxon>
        <taxon>Nitrosomonadaceae</taxon>
        <taxon>Nitrosomonas</taxon>
    </lineage>
</organism>
<evidence type="ECO:0000256" key="3">
    <source>
        <dbReference type="ARBA" id="ARBA00001946"/>
    </source>
</evidence>
<dbReference type="Proteomes" id="UP000181998">
    <property type="component" value="Unassembled WGS sequence"/>
</dbReference>
<dbReference type="Pfam" id="PF08774">
    <property type="entry name" value="VRR_NUC"/>
    <property type="match status" value="1"/>
</dbReference>
<dbReference type="GO" id="GO:0070336">
    <property type="term" value="F:flap-structured DNA binding"/>
    <property type="evidence" value="ECO:0007669"/>
    <property type="project" value="TreeGrafter"/>
</dbReference>
<evidence type="ECO:0000256" key="7">
    <source>
        <dbReference type="ARBA" id="ARBA00022723"/>
    </source>
</evidence>
<protein>
    <recommendedName>
        <fullName evidence="5">phosphodiesterase I</fullName>
        <ecNumber evidence="5">3.1.4.1</ecNumber>
    </recommendedName>
</protein>
<feature type="domain" description="VRR-NUC" evidence="11">
    <location>
        <begin position="311"/>
        <end position="398"/>
    </location>
</feature>
<evidence type="ECO:0000256" key="2">
    <source>
        <dbReference type="ARBA" id="ARBA00001936"/>
    </source>
</evidence>
<comment type="cofactor">
    <cofactor evidence="2">
        <name>Mn(2+)</name>
        <dbReference type="ChEBI" id="CHEBI:29035"/>
    </cofactor>
</comment>
<name>A0A1H8ZRB4_9PROT</name>
<dbReference type="PANTHER" id="PTHR15749:SF4">
    <property type="entry name" value="FANCONI-ASSOCIATED NUCLEASE 1"/>
    <property type="match status" value="1"/>
</dbReference>
<dbReference type="InterPro" id="IPR014883">
    <property type="entry name" value="VRR_NUC"/>
</dbReference>
<dbReference type="Gene3D" id="3.40.1350.10">
    <property type="match status" value="1"/>
</dbReference>
<evidence type="ECO:0000256" key="4">
    <source>
        <dbReference type="ARBA" id="ARBA00005533"/>
    </source>
</evidence>
<evidence type="ECO:0000256" key="1">
    <source>
        <dbReference type="ARBA" id="ARBA00000983"/>
    </source>
</evidence>
<evidence type="ECO:0000256" key="9">
    <source>
        <dbReference type="ARBA" id="ARBA00022842"/>
    </source>
</evidence>
<comment type="similarity">
    <text evidence="4">Belongs to the FAN1 family.</text>
</comment>
<dbReference type="OrthoDB" id="9134688at2"/>
<dbReference type="InterPro" id="IPR011856">
    <property type="entry name" value="tRNA_endonuc-like_dom_sf"/>
</dbReference>
<keyword evidence="6" id="KW-0540">Nuclease</keyword>
<dbReference type="EMBL" id="FOFX01000001">
    <property type="protein sequence ID" value="SEP66753.1"/>
    <property type="molecule type" value="Genomic_DNA"/>
</dbReference>
<comment type="catalytic activity">
    <reaction evidence="1">
        <text>Hydrolytically removes 5'-nucleotides successively from the 3'-hydroxy termini of 3'-hydroxy-terminated oligonucleotides.</text>
        <dbReference type="EC" id="3.1.4.1"/>
    </reaction>
</comment>
<dbReference type="PANTHER" id="PTHR15749">
    <property type="entry name" value="FANCONI-ASSOCIATED NUCLEASE 1"/>
    <property type="match status" value="1"/>
</dbReference>
<evidence type="ECO:0000313" key="13">
    <source>
        <dbReference type="Proteomes" id="UP000181998"/>
    </source>
</evidence>
<evidence type="ECO:0000256" key="10">
    <source>
        <dbReference type="ARBA" id="ARBA00023211"/>
    </source>
</evidence>
<sequence>MSGCKHQNVSCINPYELIRKYHCSNCNSVMMCDCEKEHGERFLPHQLREGCWLETQERVPVTLGFQSRICPECRGEKPIIAPKASMPGYTSKVSRYYWREIAHETTKRFYNTRPELDPLNWEHSEFSFKEERRIIEKQVIEEIKELYRKAPKYEYSEQSQNEVITQTNTEVILIKAEYISTNERKVGVKGKVGIVSVEEYASEYFSEKGYSSILSESVPFHVIFGTYMWMVIQDPCDPLNRVVGFGNRTEYEEFGTKNDIIHTDLPSDFGTSGYYKRRKYEIDKHINKLQDMAWLFDYWKPYSHDFRQYLWAHRSEDIETARKIVQVLPEESVKSVLKYLVSNYWRNFCGWPDLFVYKNNEHMFVEVKSSKDTLSEDQKNWLIGNKEHMEFNVKIFKVRK</sequence>
<evidence type="ECO:0000259" key="11">
    <source>
        <dbReference type="Pfam" id="PF08774"/>
    </source>
</evidence>
<comment type="cofactor">
    <cofactor evidence="3">
        <name>Mg(2+)</name>
        <dbReference type="ChEBI" id="CHEBI:18420"/>
    </cofactor>
</comment>
<dbReference type="GO" id="GO:0004528">
    <property type="term" value="F:phosphodiesterase I activity"/>
    <property type="evidence" value="ECO:0007669"/>
    <property type="project" value="UniProtKB-EC"/>
</dbReference>
<dbReference type="InterPro" id="IPR033315">
    <property type="entry name" value="Fan1-like"/>
</dbReference>
<accession>A0A1H8ZRB4</accession>
<reference evidence="12 13" key="1">
    <citation type="submission" date="2016-10" db="EMBL/GenBank/DDBJ databases">
        <authorList>
            <person name="de Groot N.N."/>
        </authorList>
    </citation>
    <scope>NUCLEOTIDE SEQUENCE [LARGE SCALE GENOMIC DNA]</scope>
    <source>
        <strain evidence="12 13">Nm9</strain>
    </source>
</reference>
<keyword evidence="7" id="KW-0479">Metal-binding</keyword>
<dbReference type="SUPFAM" id="SSF52980">
    <property type="entry name" value="Restriction endonuclease-like"/>
    <property type="match status" value="1"/>
</dbReference>